<accession>A0A2J8A7Z6</accession>
<dbReference type="PANTHER" id="PTHR34202">
    <property type="entry name" value="UPF0548 PROTEIN"/>
    <property type="match status" value="1"/>
</dbReference>
<name>A0A2J8A7Z6_9CHLO</name>
<dbReference type="OrthoDB" id="46304at2759"/>
<feature type="domain" description="DUF1990" evidence="1">
    <location>
        <begin position="182"/>
        <end position="252"/>
    </location>
</feature>
<keyword evidence="3" id="KW-1185">Reference proteome</keyword>
<dbReference type="InterPro" id="IPR018960">
    <property type="entry name" value="DUF1990"/>
</dbReference>
<sequence length="285" mass="30029">MLYNRAEPIMALNVVRGGLSTSVRVPVGRARYGASQVAALFSSARSLRHAASLAGGTTFSDSTRQPSRVWRRACTAFLLDTQNTVSRSCKARPRGSSSSYAAAVGAAAAAPPPRRRPAAAAVIAVTVAAAERAPCRMRRAVAGTSRSEPSIVATTAATCTAPIGPGAWGPQRRAAQHRLPPPRVHAQPGQKAAVGCGARAFRAASACLQRWGHFQLGWTGVDPATPTRPGTLLAVTSRTLFLWSANPLKVVSGSVCSRRSRMPSVTTSIRVALLTWRDTDIGDRR</sequence>
<proteinExistence type="predicted"/>
<evidence type="ECO:0000313" key="3">
    <source>
        <dbReference type="Proteomes" id="UP000236333"/>
    </source>
</evidence>
<comment type="caution">
    <text evidence="2">The sequence shown here is derived from an EMBL/GenBank/DDBJ whole genome shotgun (WGS) entry which is preliminary data.</text>
</comment>
<dbReference type="AlphaFoldDB" id="A0A2J8A7Z6"/>
<dbReference type="EMBL" id="PGGS01000120">
    <property type="protein sequence ID" value="PNH08654.1"/>
    <property type="molecule type" value="Genomic_DNA"/>
</dbReference>
<dbReference type="Proteomes" id="UP000236333">
    <property type="component" value="Unassembled WGS sequence"/>
</dbReference>
<protein>
    <recommendedName>
        <fullName evidence="1">DUF1990 domain-containing protein</fullName>
    </recommendedName>
</protein>
<evidence type="ECO:0000313" key="2">
    <source>
        <dbReference type="EMBL" id="PNH08654.1"/>
    </source>
</evidence>
<organism evidence="2 3">
    <name type="scientific">Tetrabaena socialis</name>
    <dbReference type="NCBI Taxonomy" id="47790"/>
    <lineage>
        <taxon>Eukaryota</taxon>
        <taxon>Viridiplantae</taxon>
        <taxon>Chlorophyta</taxon>
        <taxon>core chlorophytes</taxon>
        <taxon>Chlorophyceae</taxon>
        <taxon>CS clade</taxon>
        <taxon>Chlamydomonadales</taxon>
        <taxon>Tetrabaenaceae</taxon>
        <taxon>Tetrabaena</taxon>
    </lineage>
</organism>
<gene>
    <name evidence="2" type="ORF">TSOC_004767</name>
</gene>
<dbReference type="PANTHER" id="PTHR34202:SF1">
    <property type="entry name" value="UPF0548 PROTEIN"/>
    <property type="match status" value="1"/>
</dbReference>
<evidence type="ECO:0000259" key="1">
    <source>
        <dbReference type="Pfam" id="PF09348"/>
    </source>
</evidence>
<reference evidence="2 3" key="1">
    <citation type="journal article" date="2017" name="Mol. Biol. Evol.">
        <title>The 4-celled Tetrabaena socialis nuclear genome reveals the essential components for genetic control of cell number at the origin of multicellularity in the volvocine lineage.</title>
        <authorList>
            <person name="Featherston J."/>
            <person name="Arakaki Y."/>
            <person name="Hanschen E.R."/>
            <person name="Ferris P.J."/>
            <person name="Michod R.E."/>
            <person name="Olson B.J.S.C."/>
            <person name="Nozaki H."/>
            <person name="Durand P.M."/>
        </authorList>
    </citation>
    <scope>NUCLEOTIDE SEQUENCE [LARGE SCALE GENOMIC DNA]</scope>
    <source>
        <strain evidence="2 3">NIES-571</strain>
    </source>
</reference>
<dbReference type="Pfam" id="PF09348">
    <property type="entry name" value="DUF1990"/>
    <property type="match status" value="1"/>
</dbReference>